<reference evidence="1 2" key="1">
    <citation type="journal article" date="2014" name="Genome Announc.">
        <title>Genome Sequence of Afipia felis Strain 76713, Isolated in Hospital Water Using an Amoeba Co-Culture Procedure.</title>
        <authorList>
            <person name="Benamar S."/>
            <person name="La Scola B."/>
            <person name="Croce O."/>
        </authorList>
    </citation>
    <scope>NUCLEOTIDE SEQUENCE [LARGE SCALE GENOMIC DNA]</scope>
    <source>
        <strain evidence="1 2">76713</strain>
    </source>
</reference>
<dbReference type="Proteomes" id="UP000035762">
    <property type="component" value="Unassembled WGS sequence"/>
</dbReference>
<sequence length="145" mass="16323">MAANDNDPAFRVQNPETRIDGVQAEELILSIAEDDHMKVNPDYKRTTRAYSAELHHERFERVKTAKASPAFSDRLPTEDAMLHRIHVKQVRERLGRDADILDIGVSPTGTFREIGELCGFTGKYAERAGKKALKQAAENFMKLVA</sequence>
<dbReference type="AlphaFoldDB" id="A0A090MQ35"/>
<protein>
    <submittedName>
        <fullName evidence="1">Uncharacterized protein</fullName>
    </submittedName>
</protein>
<keyword evidence="2" id="KW-1185">Reference proteome</keyword>
<evidence type="ECO:0000313" key="1">
    <source>
        <dbReference type="EMBL" id="CEG09471.1"/>
    </source>
</evidence>
<accession>A0A090MQ35</accession>
<evidence type="ECO:0000313" key="2">
    <source>
        <dbReference type="Proteomes" id="UP000035762"/>
    </source>
</evidence>
<gene>
    <name evidence="1" type="ORF">BN961_02897</name>
</gene>
<comment type="caution">
    <text evidence="1">The sequence shown here is derived from an EMBL/GenBank/DDBJ whole genome shotgun (WGS) entry which is preliminary data.</text>
</comment>
<name>A0A090MQ35_AFIFE</name>
<organism evidence="1 2">
    <name type="scientific">Afipia felis</name>
    <name type="common">Cat scratch disease bacillus</name>
    <dbReference type="NCBI Taxonomy" id="1035"/>
    <lineage>
        <taxon>Bacteria</taxon>
        <taxon>Pseudomonadati</taxon>
        <taxon>Pseudomonadota</taxon>
        <taxon>Alphaproteobacteria</taxon>
        <taxon>Hyphomicrobiales</taxon>
        <taxon>Nitrobacteraceae</taxon>
        <taxon>Afipia</taxon>
    </lineage>
</organism>
<dbReference type="EMBL" id="CCAZ020000002">
    <property type="protein sequence ID" value="CEG09471.1"/>
    <property type="molecule type" value="Genomic_DNA"/>
</dbReference>
<proteinExistence type="predicted"/>